<keyword evidence="4" id="KW-0325">Glycoprotein</keyword>
<name>A0A0C3G8M8_OIDMZ</name>
<evidence type="ECO:0000313" key="12">
    <source>
        <dbReference type="EMBL" id="KIM92570.1"/>
    </source>
</evidence>
<dbReference type="SMART" id="SM00656">
    <property type="entry name" value="Amb_all"/>
    <property type="match status" value="1"/>
</dbReference>
<dbReference type="EC" id="4.2.2.10" evidence="8"/>
<dbReference type="InParanoid" id="A0A0C3G8M8"/>
<dbReference type="GO" id="GO:0000272">
    <property type="term" value="P:polysaccharide catabolic process"/>
    <property type="evidence" value="ECO:0007669"/>
    <property type="project" value="UniProtKB-KW"/>
</dbReference>
<dbReference type="InterPro" id="IPR011050">
    <property type="entry name" value="Pectin_lyase_fold/virulence"/>
</dbReference>
<feature type="signal peptide" evidence="10">
    <location>
        <begin position="1"/>
        <end position="19"/>
    </location>
</feature>
<dbReference type="GO" id="GO:0030570">
    <property type="term" value="F:pectate lyase activity"/>
    <property type="evidence" value="ECO:0007669"/>
    <property type="project" value="InterPro"/>
</dbReference>
<keyword evidence="9" id="KW-0119">Carbohydrate metabolism</keyword>
<dbReference type="PANTHER" id="PTHR31683:SF67">
    <property type="entry name" value="PECTIN LYASE F-RELATED"/>
    <property type="match status" value="1"/>
</dbReference>
<reference evidence="13" key="2">
    <citation type="submission" date="2015-01" db="EMBL/GenBank/DDBJ databases">
        <title>Evolutionary Origins and Diversification of the Mycorrhizal Mutualists.</title>
        <authorList>
            <consortium name="DOE Joint Genome Institute"/>
            <consortium name="Mycorrhizal Genomics Consortium"/>
            <person name="Kohler A."/>
            <person name="Kuo A."/>
            <person name="Nagy L.G."/>
            <person name="Floudas D."/>
            <person name="Copeland A."/>
            <person name="Barry K.W."/>
            <person name="Cichocki N."/>
            <person name="Veneault-Fourrey C."/>
            <person name="LaButti K."/>
            <person name="Lindquist E.A."/>
            <person name="Lipzen A."/>
            <person name="Lundell T."/>
            <person name="Morin E."/>
            <person name="Murat C."/>
            <person name="Riley R."/>
            <person name="Ohm R."/>
            <person name="Sun H."/>
            <person name="Tunlid A."/>
            <person name="Henrissat B."/>
            <person name="Grigoriev I.V."/>
            <person name="Hibbett D.S."/>
            <person name="Martin F."/>
        </authorList>
    </citation>
    <scope>NUCLEOTIDE SEQUENCE [LARGE SCALE GENOMIC DNA]</scope>
    <source>
        <strain evidence="13">Zn</strain>
    </source>
</reference>
<protein>
    <recommendedName>
        <fullName evidence="8">pectin lyase</fullName>
        <ecNumber evidence="8">4.2.2.10</ecNumber>
    </recommendedName>
</protein>
<comment type="similarity">
    <text evidence="1 9">Belongs to the polysaccharide lyase 1 family.</text>
</comment>
<dbReference type="InterPro" id="IPR012334">
    <property type="entry name" value="Pectin_lyas_fold"/>
</dbReference>
<evidence type="ECO:0000256" key="9">
    <source>
        <dbReference type="RuleBase" id="RU361173"/>
    </source>
</evidence>
<keyword evidence="5 9" id="KW-0456">Lyase</keyword>
<dbReference type="GO" id="GO:0047490">
    <property type="term" value="F:pectin lyase activity"/>
    <property type="evidence" value="ECO:0007669"/>
    <property type="project" value="UniProtKB-EC"/>
</dbReference>
<dbReference type="EMBL" id="KN832918">
    <property type="protein sequence ID" value="KIM92570.1"/>
    <property type="molecule type" value="Genomic_DNA"/>
</dbReference>
<accession>A0A0C3G8M8</accession>
<evidence type="ECO:0000313" key="13">
    <source>
        <dbReference type="Proteomes" id="UP000054321"/>
    </source>
</evidence>
<dbReference type="STRING" id="913774.A0A0C3G8M8"/>
<evidence type="ECO:0000259" key="11">
    <source>
        <dbReference type="SMART" id="SM00656"/>
    </source>
</evidence>
<gene>
    <name evidence="12" type="ORF">OIDMADRAFT_139481</name>
</gene>
<evidence type="ECO:0000256" key="7">
    <source>
        <dbReference type="ARBA" id="ARBA00037631"/>
    </source>
</evidence>
<keyword evidence="13" id="KW-1185">Reference proteome</keyword>
<dbReference type="HOGENOM" id="CLU_021980_0_1_1"/>
<comment type="function">
    <text evidence="7">Pectinolytic enzymes consist of four classes of enzymes: pectin lyase, polygalacturonase, pectin methylesterase and rhamnogalacturonase. Among pectinolytic enzymes, pectin lyase is the most important in depolymerization of pectin, since it cleaves internal glycosidic bonds of highly methylated pectins.</text>
</comment>
<keyword evidence="2 10" id="KW-0732">Signal</keyword>
<dbReference type="AlphaFoldDB" id="A0A0C3G8M8"/>
<sequence length="406" mass="42159">MNILIPAICTALWSQVALAQVVGTSFGFASGTTGGGSAQPAAPSDIAELTTWLADSTPRVILIDKTFDFRGSLGTTTTQVCEDSVVGACPGGSSAGQYSIQSTCTTGTWVTKTYDNAGIQGLPVGSNKSIVGVGSSGVIMGRGLQLSGDVSNVIIQNILITDINPQFIWGGDALSLEGCDKVWIDHCKFSLIGRQMISTGYAAAGHVTISNNEFDGVTSWSASCNGEHYWTMLLYGLKDYYTLTGNYIHDCSGRGPHIGTTYDASVILFHSYNNLYENSAGHAFDVDATSYLLIEANSFSNWSQPMTPGSATNGGHVFDVAASSNTGTCSSYLGRSCIENDFVSSGAWQSLSDTAVLSTLASYKEYLPTPVPASAVSASVKSFAGTGKLTVAAAATAAATARACSG</sequence>
<reference evidence="12 13" key="1">
    <citation type="submission" date="2014-04" db="EMBL/GenBank/DDBJ databases">
        <authorList>
            <consortium name="DOE Joint Genome Institute"/>
            <person name="Kuo A."/>
            <person name="Martino E."/>
            <person name="Perotto S."/>
            <person name="Kohler A."/>
            <person name="Nagy L.G."/>
            <person name="Floudas D."/>
            <person name="Copeland A."/>
            <person name="Barry K.W."/>
            <person name="Cichocki N."/>
            <person name="Veneault-Fourrey C."/>
            <person name="LaButti K."/>
            <person name="Lindquist E.A."/>
            <person name="Lipzen A."/>
            <person name="Lundell T."/>
            <person name="Morin E."/>
            <person name="Murat C."/>
            <person name="Sun H."/>
            <person name="Tunlid A."/>
            <person name="Henrissat B."/>
            <person name="Grigoriev I.V."/>
            <person name="Hibbett D.S."/>
            <person name="Martin F."/>
            <person name="Nordberg H.P."/>
            <person name="Cantor M.N."/>
            <person name="Hua S.X."/>
        </authorList>
    </citation>
    <scope>NUCLEOTIDE SEQUENCE [LARGE SCALE GENOMIC DNA]</scope>
    <source>
        <strain evidence="12 13">Zn</strain>
    </source>
</reference>
<evidence type="ECO:0000256" key="3">
    <source>
        <dbReference type="ARBA" id="ARBA00023157"/>
    </source>
</evidence>
<dbReference type="GO" id="GO:0005576">
    <property type="term" value="C:extracellular region"/>
    <property type="evidence" value="ECO:0007669"/>
    <property type="project" value="UniProtKB-SubCell"/>
</dbReference>
<organism evidence="12 13">
    <name type="scientific">Oidiodendron maius (strain Zn)</name>
    <dbReference type="NCBI Taxonomy" id="913774"/>
    <lineage>
        <taxon>Eukaryota</taxon>
        <taxon>Fungi</taxon>
        <taxon>Dikarya</taxon>
        <taxon>Ascomycota</taxon>
        <taxon>Pezizomycotina</taxon>
        <taxon>Leotiomycetes</taxon>
        <taxon>Leotiomycetes incertae sedis</taxon>
        <taxon>Myxotrichaceae</taxon>
        <taxon>Oidiodendron</taxon>
    </lineage>
</organism>
<keyword evidence="3" id="KW-1015">Disulfide bond</keyword>
<keyword evidence="9" id="KW-0624">Polysaccharide degradation</keyword>
<evidence type="ECO:0000256" key="10">
    <source>
        <dbReference type="SAM" id="SignalP"/>
    </source>
</evidence>
<evidence type="ECO:0000256" key="8">
    <source>
        <dbReference type="ARBA" id="ARBA00039082"/>
    </source>
</evidence>
<dbReference type="PANTHER" id="PTHR31683">
    <property type="entry name" value="PECTATE LYASE 18-RELATED"/>
    <property type="match status" value="1"/>
</dbReference>
<keyword evidence="9" id="KW-0964">Secreted</keyword>
<evidence type="ECO:0000256" key="4">
    <source>
        <dbReference type="ARBA" id="ARBA00023180"/>
    </source>
</evidence>
<proteinExistence type="inferred from homology"/>
<dbReference type="InterPro" id="IPR002022">
    <property type="entry name" value="Pec_lyase"/>
</dbReference>
<dbReference type="SUPFAM" id="SSF51126">
    <property type="entry name" value="Pectin lyase-like"/>
    <property type="match status" value="1"/>
</dbReference>
<evidence type="ECO:0000256" key="2">
    <source>
        <dbReference type="ARBA" id="ARBA00022729"/>
    </source>
</evidence>
<evidence type="ECO:0000256" key="6">
    <source>
        <dbReference type="ARBA" id="ARBA00036818"/>
    </source>
</evidence>
<dbReference type="Gene3D" id="2.160.20.10">
    <property type="entry name" value="Single-stranded right-handed beta-helix, Pectin lyase-like"/>
    <property type="match status" value="1"/>
</dbReference>
<dbReference type="OrthoDB" id="1637350at2759"/>
<feature type="domain" description="Pectate lyase" evidence="11">
    <location>
        <begin position="72"/>
        <end position="305"/>
    </location>
</feature>
<dbReference type="Pfam" id="PF00544">
    <property type="entry name" value="Pectate_lyase_4"/>
    <property type="match status" value="1"/>
</dbReference>
<dbReference type="Proteomes" id="UP000054321">
    <property type="component" value="Unassembled WGS sequence"/>
</dbReference>
<evidence type="ECO:0000256" key="5">
    <source>
        <dbReference type="ARBA" id="ARBA00023239"/>
    </source>
</evidence>
<feature type="chain" id="PRO_5002174527" description="pectin lyase" evidence="10">
    <location>
        <begin position="20"/>
        <end position="406"/>
    </location>
</feature>
<dbReference type="InterPro" id="IPR045032">
    <property type="entry name" value="PEL"/>
</dbReference>
<comment type="catalytic activity">
    <reaction evidence="6">
        <text>Eliminative cleavage of (1-&gt;4)-alpha-D-galacturonan methyl ester to give oligosaccharides with 4-deoxy-6-O-methyl-alpha-D-galact-4-enuronosyl groups at their non-reducing ends.</text>
        <dbReference type="EC" id="4.2.2.10"/>
    </reaction>
</comment>
<evidence type="ECO:0000256" key="1">
    <source>
        <dbReference type="ARBA" id="ARBA00010980"/>
    </source>
</evidence>
<comment type="subcellular location">
    <subcellularLocation>
        <location evidence="9">Secreted</location>
    </subcellularLocation>
</comment>